<reference evidence="1" key="1">
    <citation type="submission" date="2020-11" db="EMBL/GenBank/DDBJ databases">
        <authorList>
            <consortium name="DOE Joint Genome Institute"/>
            <person name="Ahrendt S."/>
            <person name="Riley R."/>
            <person name="Andreopoulos W."/>
            <person name="Labutti K."/>
            <person name="Pangilinan J."/>
            <person name="Ruiz-Duenas F.J."/>
            <person name="Barrasa J.M."/>
            <person name="Sanchez-Garcia M."/>
            <person name="Camarero S."/>
            <person name="Miyauchi S."/>
            <person name="Serrano A."/>
            <person name="Linde D."/>
            <person name="Babiker R."/>
            <person name="Drula E."/>
            <person name="Ayuso-Fernandez I."/>
            <person name="Pacheco R."/>
            <person name="Padilla G."/>
            <person name="Ferreira P."/>
            <person name="Barriuso J."/>
            <person name="Kellner H."/>
            <person name="Castanera R."/>
            <person name="Alfaro M."/>
            <person name="Ramirez L."/>
            <person name="Pisabarro A.G."/>
            <person name="Kuo A."/>
            <person name="Tritt A."/>
            <person name="Lipzen A."/>
            <person name="He G."/>
            <person name="Yan M."/>
            <person name="Ng V."/>
            <person name="Cullen D."/>
            <person name="Martin F."/>
            <person name="Rosso M.-N."/>
            <person name="Henrissat B."/>
            <person name="Hibbett D."/>
            <person name="Martinez A.T."/>
            <person name="Grigoriev I.V."/>
        </authorList>
    </citation>
    <scope>NUCLEOTIDE SEQUENCE</scope>
    <source>
        <strain evidence="1">MF-IS2</strain>
    </source>
</reference>
<dbReference type="Proteomes" id="UP000807342">
    <property type="component" value="Unassembled WGS sequence"/>
</dbReference>
<dbReference type="InterPro" id="IPR011047">
    <property type="entry name" value="Quinoprotein_ADH-like_sf"/>
</dbReference>
<organism evidence="1 2">
    <name type="scientific">Macrolepiota fuliginosa MF-IS2</name>
    <dbReference type="NCBI Taxonomy" id="1400762"/>
    <lineage>
        <taxon>Eukaryota</taxon>
        <taxon>Fungi</taxon>
        <taxon>Dikarya</taxon>
        <taxon>Basidiomycota</taxon>
        <taxon>Agaricomycotina</taxon>
        <taxon>Agaricomycetes</taxon>
        <taxon>Agaricomycetidae</taxon>
        <taxon>Agaricales</taxon>
        <taxon>Agaricineae</taxon>
        <taxon>Agaricaceae</taxon>
        <taxon>Macrolepiota</taxon>
    </lineage>
</organism>
<dbReference type="AlphaFoldDB" id="A0A9P5XDV2"/>
<accession>A0A9P5XDV2</accession>
<keyword evidence="2" id="KW-1185">Reference proteome</keyword>
<sequence>MKTHIARPTLNYWIWDWETEVLVRELRGHRARTVDSIAWYPGNERIFTTCWMITRYKSRGTEVVEQEPRGTRSQLSYRLTVRVPLTR</sequence>
<evidence type="ECO:0000313" key="2">
    <source>
        <dbReference type="Proteomes" id="UP000807342"/>
    </source>
</evidence>
<gene>
    <name evidence="1" type="ORF">P691DRAFT_668633</name>
</gene>
<dbReference type="EMBL" id="MU151147">
    <property type="protein sequence ID" value="KAF9448875.1"/>
    <property type="molecule type" value="Genomic_DNA"/>
</dbReference>
<proteinExistence type="predicted"/>
<dbReference type="SUPFAM" id="SSF50998">
    <property type="entry name" value="Quinoprotein alcohol dehydrogenase-like"/>
    <property type="match status" value="1"/>
</dbReference>
<comment type="caution">
    <text evidence="1">The sequence shown here is derived from an EMBL/GenBank/DDBJ whole genome shotgun (WGS) entry which is preliminary data.</text>
</comment>
<evidence type="ECO:0000313" key="1">
    <source>
        <dbReference type="EMBL" id="KAF9448875.1"/>
    </source>
</evidence>
<protein>
    <submittedName>
        <fullName evidence="1">Uncharacterized protein</fullName>
    </submittedName>
</protein>
<name>A0A9P5XDV2_9AGAR</name>